<protein>
    <submittedName>
        <fullName evidence="1">Uncharacterized protein</fullName>
    </submittedName>
</protein>
<evidence type="ECO:0000313" key="1">
    <source>
        <dbReference type="EMBL" id="GBN23300.1"/>
    </source>
</evidence>
<dbReference type="EMBL" id="BGPR01006977">
    <property type="protein sequence ID" value="GBN23300.1"/>
    <property type="molecule type" value="Genomic_DNA"/>
</dbReference>
<gene>
    <name evidence="1" type="ORF">AVEN_79123_1</name>
</gene>
<comment type="caution">
    <text evidence="1">The sequence shown here is derived from an EMBL/GenBank/DDBJ whole genome shotgun (WGS) entry which is preliminary data.</text>
</comment>
<name>A0A4Y2MA78_ARAVE</name>
<proteinExistence type="predicted"/>
<accession>A0A4Y2MA78</accession>
<dbReference type="AlphaFoldDB" id="A0A4Y2MA78"/>
<organism evidence="1 2">
    <name type="scientific">Araneus ventricosus</name>
    <name type="common">Orbweaver spider</name>
    <name type="synonym">Epeira ventricosa</name>
    <dbReference type="NCBI Taxonomy" id="182803"/>
    <lineage>
        <taxon>Eukaryota</taxon>
        <taxon>Metazoa</taxon>
        <taxon>Ecdysozoa</taxon>
        <taxon>Arthropoda</taxon>
        <taxon>Chelicerata</taxon>
        <taxon>Arachnida</taxon>
        <taxon>Araneae</taxon>
        <taxon>Araneomorphae</taxon>
        <taxon>Entelegynae</taxon>
        <taxon>Araneoidea</taxon>
        <taxon>Araneidae</taxon>
        <taxon>Araneus</taxon>
    </lineage>
</organism>
<sequence length="85" mass="9692">MVLSEGRKFFTACAPFHCFGSDVPTVLTSMQEKDEAEPSLRVYEKSSEMGPMCHTIITKTHDKREEAYFSFGFLSTYSGWKPAER</sequence>
<keyword evidence="2" id="KW-1185">Reference proteome</keyword>
<dbReference type="Proteomes" id="UP000499080">
    <property type="component" value="Unassembled WGS sequence"/>
</dbReference>
<reference evidence="1 2" key="1">
    <citation type="journal article" date="2019" name="Sci. Rep.">
        <title>Orb-weaving spider Araneus ventricosus genome elucidates the spidroin gene catalogue.</title>
        <authorList>
            <person name="Kono N."/>
            <person name="Nakamura H."/>
            <person name="Ohtoshi R."/>
            <person name="Moran D.A.P."/>
            <person name="Shinohara A."/>
            <person name="Yoshida Y."/>
            <person name="Fujiwara M."/>
            <person name="Mori M."/>
            <person name="Tomita M."/>
            <person name="Arakawa K."/>
        </authorList>
    </citation>
    <scope>NUCLEOTIDE SEQUENCE [LARGE SCALE GENOMIC DNA]</scope>
</reference>
<evidence type="ECO:0000313" key="2">
    <source>
        <dbReference type="Proteomes" id="UP000499080"/>
    </source>
</evidence>